<dbReference type="STRING" id="51028.A0A0N4V574"/>
<dbReference type="Pfam" id="PF13862">
    <property type="entry name" value="BCCIP"/>
    <property type="match status" value="1"/>
</dbReference>
<evidence type="ECO:0000313" key="3">
    <source>
        <dbReference type="EMBL" id="VDD90238.1"/>
    </source>
</evidence>
<evidence type="ECO:0000256" key="1">
    <source>
        <dbReference type="ARBA" id="ARBA00006781"/>
    </source>
</evidence>
<dbReference type="InterPro" id="IPR025602">
    <property type="entry name" value="BCP1_family"/>
</dbReference>
<name>A0A0N4V574_ENTVE</name>
<feature type="region of interest" description="Disordered" evidence="2">
    <location>
        <begin position="1"/>
        <end position="51"/>
    </location>
</feature>
<dbReference type="PANTHER" id="PTHR13261">
    <property type="entry name" value="BRCA2 AND CDKN1A INTERACTING PROTEIN"/>
    <property type="match status" value="1"/>
</dbReference>
<accession>A0A0N4V574</accession>
<evidence type="ECO:0000313" key="5">
    <source>
        <dbReference type="WBParaSite" id="EVEC_0000535801-mRNA-1"/>
    </source>
</evidence>
<dbReference type="Proteomes" id="UP000274131">
    <property type="component" value="Unassembled WGS sequence"/>
</dbReference>
<gene>
    <name evidence="3" type="ORF">EVEC_LOCUS4989</name>
</gene>
<evidence type="ECO:0000313" key="4">
    <source>
        <dbReference type="Proteomes" id="UP000274131"/>
    </source>
</evidence>
<keyword evidence="4" id="KW-1185">Reference proteome</keyword>
<protein>
    <submittedName>
        <fullName evidence="5">Protein AATF</fullName>
    </submittedName>
</protein>
<dbReference type="EMBL" id="UXUI01008019">
    <property type="protein sequence ID" value="VDD90238.1"/>
    <property type="molecule type" value="Genomic_DNA"/>
</dbReference>
<reference evidence="3 4" key="2">
    <citation type="submission" date="2018-10" db="EMBL/GenBank/DDBJ databases">
        <authorList>
            <consortium name="Pathogen Informatics"/>
        </authorList>
    </citation>
    <scope>NUCLEOTIDE SEQUENCE [LARGE SCALE GENOMIC DNA]</scope>
</reference>
<feature type="compositionally biased region" description="Acidic residues" evidence="2">
    <location>
        <begin position="18"/>
        <end position="48"/>
    </location>
</feature>
<sequence>MKKKSKLRKGGDVVQMEGVEDEDRTADPVPEEESDEEEPMEGTDEDEKQELMEEDLQRADKLDFDFEALPPHENDKEGIINLLTQVYRLWDAFICCRFLQSAEDNVDEGSEDVVYGILSLLPLGCTEEYEKGIWSFLLNKAKKYAVGKKVFSKLESLSSCKNTRTVMLINERMLHFPEAIAKPSFKALLSDLAKDEDANDFTHVISVMKIRVADVNIQEKVQKKKDITKKKVGKAEKKRIWTAALLKSKTMFDNPEEELLFQETASEEEEEDLQYFQYPVESDVEKGSKFSAFTLYGTNFRPYRRVCVMSRGVFDRFAKAVSSRPVI</sequence>
<dbReference type="WBParaSite" id="EVEC_0000535801-mRNA-1">
    <property type="protein sequence ID" value="EVEC_0000535801-mRNA-1"/>
    <property type="gene ID" value="EVEC_0000535801"/>
</dbReference>
<organism evidence="5">
    <name type="scientific">Enterobius vermicularis</name>
    <name type="common">Human pinworm</name>
    <dbReference type="NCBI Taxonomy" id="51028"/>
    <lineage>
        <taxon>Eukaryota</taxon>
        <taxon>Metazoa</taxon>
        <taxon>Ecdysozoa</taxon>
        <taxon>Nematoda</taxon>
        <taxon>Chromadorea</taxon>
        <taxon>Rhabditida</taxon>
        <taxon>Spirurina</taxon>
        <taxon>Oxyuridomorpha</taxon>
        <taxon>Oxyuroidea</taxon>
        <taxon>Oxyuridae</taxon>
        <taxon>Enterobius</taxon>
    </lineage>
</organism>
<evidence type="ECO:0000256" key="2">
    <source>
        <dbReference type="SAM" id="MobiDB-lite"/>
    </source>
</evidence>
<dbReference type="PANTHER" id="PTHR13261:SF0">
    <property type="entry name" value="BRCA2 AND CDKN1A-INTERACTING PROTEIN"/>
    <property type="match status" value="1"/>
</dbReference>
<dbReference type="GO" id="GO:0005634">
    <property type="term" value="C:nucleus"/>
    <property type="evidence" value="ECO:0007669"/>
    <property type="project" value="TreeGrafter"/>
</dbReference>
<proteinExistence type="inferred from homology"/>
<reference evidence="5" key="1">
    <citation type="submission" date="2017-02" db="UniProtKB">
        <authorList>
            <consortium name="WormBaseParasite"/>
        </authorList>
    </citation>
    <scope>IDENTIFICATION</scope>
</reference>
<comment type="similarity">
    <text evidence="1">Belongs to the BCP1 family.</text>
</comment>
<dbReference type="AlphaFoldDB" id="A0A0N4V574"/>
<dbReference type="OrthoDB" id="27543at2759"/>